<evidence type="ECO:0000313" key="2">
    <source>
        <dbReference type="Proteomes" id="UP000566819"/>
    </source>
</evidence>
<gene>
    <name evidence="1" type="ORF">G7Y89_g5953</name>
</gene>
<dbReference type="Proteomes" id="UP000566819">
    <property type="component" value="Unassembled WGS sequence"/>
</dbReference>
<name>A0A8H4RN54_9HELO</name>
<protein>
    <submittedName>
        <fullName evidence="1">Uncharacterized protein</fullName>
    </submittedName>
</protein>
<proteinExistence type="predicted"/>
<evidence type="ECO:0000313" key="1">
    <source>
        <dbReference type="EMBL" id="KAF4632178.1"/>
    </source>
</evidence>
<sequence>MKKRSKALVTDEDYEGDDLKRRVTTMEEYRGDGSKKRKITTIEDSAHKRGAASLVFRKTCLWRTHMIEDLFKLDPKELVLNKTKKELNLNAGVGCKKGTG</sequence>
<accession>A0A8H4RN54</accession>
<keyword evidence="2" id="KW-1185">Reference proteome</keyword>
<dbReference type="EMBL" id="JAAMPI010000371">
    <property type="protein sequence ID" value="KAF4632178.1"/>
    <property type="molecule type" value="Genomic_DNA"/>
</dbReference>
<dbReference type="AlphaFoldDB" id="A0A8H4RN54"/>
<reference evidence="1 2" key="1">
    <citation type="submission" date="2020-03" db="EMBL/GenBank/DDBJ databases">
        <title>Draft Genome Sequence of Cudoniella acicularis.</title>
        <authorList>
            <person name="Buettner E."/>
            <person name="Kellner H."/>
        </authorList>
    </citation>
    <scope>NUCLEOTIDE SEQUENCE [LARGE SCALE GENOMIC DNA]</scope>
    <source>
        <strain evidence="1 2">DSM 108380</strain>
    </source>
</reference>
<comment type="caution">
    <text evidence="1">The sequence shown here is derived from an EMBL/GenBank/DDBJ whole genome shotgun (WGS) entry which is preliminary data.</text>
</comment>
<organism evidence="1 2">
    <name type="scientific">Cudoniella acicularis</name>
    <dbReference type="NCBI Taxonomy" id="354080"/>
    <lineage>
        <taxon>Eukaryota</taxon>
        <taxon>Fungi</taxon>
        <taxon>Dikarya</taxon>
        <taxon>Ascomycota</taxon>
        <taxon>Pezizomycotina</taxon>
        <taxon>Leotiomycetes</taxon>
        <taxon>Helotiales</taxon>
        <taxon>Tricladiaceae</taxon>
        <taxon>Cudoniella</taxon>
    </lineage>
</organism>